<sequence>MRTGSVLANLEVKWLYDVIALEESRSFTLAAKARNISQSSFSRRIQSLEASLGFSIFDRSANPLQLTNRGKIFVGYARNMLDDMDFQISRIKGLNNTTQKIRIDAAPSLSVLLLPEIIAGYTDRKNKTFHVESINVNDAVFNLKEGKSDFILSFYNEELMNYPFINHKIFDSYLHLVSPCDEHGRPLFHLHRGVLPLMKYANDSYMGRQVNQVIDRTPEITFSLTFVSSMSELLKRMILNGDGVGWLPQYSIQRELDEGRLTILDDRLSLPIGAWLYRSGSRLNQAAERFWQHIKTRNEPRE</sequence>
<dbReference type="BioCyc" id="KPNE507522:GI0B-2017-MONOMER"/>
<name>B5XW05_KLEV3</name>
<evidence type="ECO:0000256" key="2">
    <source>
        <dbReference type="ARBA" id="ARBA00023015"/>
    </source>
</evidence>
<dbReference type="HOGENOM" id="CLU_039613_4_1_6"/>
<dbReference type="PRINTS" id="PR00039">
    <property type="entry name" value="HTHLYSR"/>
</dbReference>
<dbReference type="PROSITE" id="PS50931">
    <property type="entry name" value="HTH_LYSR"/>
    <property type="match status" value="1"/>
</dbReference>
<proteinExistence type="inferred from homology"/>
<gene>
    <name evidence="6" type="ordered locus">KPK_2023</name>
</gene>
<comment type="similarity">
    <text evidence="1">Belongs to the LysR transcriptional regulatory family.</text>
</comment>
<evidence type="ECO:0000256" key="3">
    <source>
        <dbReference type="ARBA" id="ARBA00023125"/>
    </source>
</evidence>
<evidence type="ECO:0000256" key="4">
    <source>
        <dbReference type="ARBA" id="ARBA00023163"/>
    </source>
</evidence>
<protein>
    <submittedName>
        <fullName evidence="6">Transcriptional regulator, LysR family</fullName>
    </submittedName>
</protein>
<dbReference type="AlphaFoldDB" id="B5XW05"/>
<dbReference type="KEGG" id="kpe:KPK_2023"/>
<evidence type="ECO:0000313" key="7">
    <source>
        <dbReference type="Proteomes" id="UP000001734"/>
    </source>
</evidence>
<dbReference type="InterPro" id="IPR005119">
    <property type="entry name" value="LysR_subst-bd"/>
</dbReference>
<dbReference type="Proteomes" id="UP000001734">
    <property type="component" value="Chromosome"/>
</dbReference>
<keyword evidence="3" id="KW-0238">DNA-binding</keyword>
<dbReference type="GO" id="GO:0000976">
    <property type="term" value="F:transcription cis-regulatory region binding"/>
    <property type="evidence" value="ECO:0007669"/>
    <property type="project" value="TreeGrafter"/>
</dbReference>
<dbReference type="InterPro" id="IPR036388">
    <property type="entry name" value="WH-like_DNA-bd_sf"/>
</dbReference>
<dbReference type="Gene3D" id="1.10.10.10">
    <property type="entry name" value="Winged helix-like DNA-binding domain superfamily/Winged helix DNA-binding domain"/>
    <property type="match status" value="1"/>
</dbReference>
<reference evidence="6 7" key="1">
    <citation type="journal article" date="2008" name="PLoS Genet.">
        <title>Complete genome sequence of the N2-fixing broad host range endophyte Klebsiella pneumoniae 342 and virulence predictions verified in mice.</title>
        <authorList>
            <person name="Fouts D.E."/>
            <person name="Tyler H.L."/>
            <person name="DeBoy R.T."/>
            <person name="Daugherty S."/>
            <person name="Ren Q."/>
            <person name="Badger J.H."/>
            <person name="Durkin A.S."/>
            <person name="Huot H."/>
            <person name="Shrivastava S."/>
            <person name="Kothari S."/>
            <person name="Dodson R.J."/>
            <person name="Mohamoud Y."/>
            <person name="Khouri H."/>
            <person name="Roesch L.F."/>
            <person name="Krogfelt K.A."/>
            <person name="Struve C."/>
            <person name="Triplett E.W."/>
            <person name="Methe B.A."/>
        </authorList>
    </citation>
    <scope>NUCLEOTIDE SEQUENCE [LARGE SCALE GENOMIC DNA]</scope>
    <source>
        <strain evidence="6 7">342</strain>
    </source>
</reference>
<dbReference type="Pfam" id="PF03466">
    <property type="entry name" value="LysR_substrate"/>
    <property type="match status" value="1"/>
</dbReference>
<keyword evidence="4" id="KW-0804">Transcription</keyword>
<dbReference type="InterPro" id="IPR036390">
    <property type="entry name" value="WH_DNA-bd_sf"/>
</dbReference>
<dbReference type="Pfam" id="PF00126">
    <property type="entry name" value="HTH_1"/>
    <property type="match status" value="1"/>
</dbReference>
<dbReference type="InterPro" id="IPR000847">
    <property type="entry name" value="LysR_HTH_N"/>
</dbReference>
<dbReference type="PANTHER" id="PTHR30126:SF2">
    <property type="entry name" value="HTH-TYPE TRANSCRIPTIONAL REGULATOR YJIE"/>
    <property type="match status" value="1"/>
</dbReference>
<evidence type="ECO:0000256" key="1">
    <source>
        <dbReference type="ARBA" id="ARBA00009437"/>
    </source>
</evidence>
<dbReference type="Gene3D" id="3.40.190.290">
    <property type="match status" value="1"/>
</dbReference>
<dbReference type="CDD" id="cd05466">
    <property type="entry name" value="PBP2_LTTR_substrate"/>
    <property type="match status" value="1"/>
</dbReference>
<organism evidence="6 7">
    <name type="scientific">Klebsiella variicola (strain 342)</name>
    <name type="common">Klebsiella pneumoniae</name>
    <dbReference type="NCBI Taxonomy" id="507522"/>
    <lineage>
        <taxon>Bacteria</taxon>
        <taxon>Pseudomonadati</taxon>
        <taxon>Pseudomonadota</taxon>
        <taxon>Gammaproteobacteria</taxon>
        <taxon>Enterobacterales</taxon>
        <taxon>Enterobacteriaceae</taxon>
        <taxon>Klebsiella/Raoultella group</taxon>
        <taxon>Klebsiella</taxon>
        <taxon>Klebsiella pneumoniae complex</taxon>
    </lineage>
</organism>
<dbReference type="SUPFAM" id="SSF53850">
    <property type="entry name" value="Periplasmic binding protein-like II"/>
    <property type="match status" value="1"/>
</dbReference>
<evidence type="ECO:0000313" key="6">
    <source>
        <dbReference type="EMBL" id="ACI10776.1"/>
    </source>
</evidence>
<dbReference type="PANTHER" id="PTHR30126">
    <property type="entry name" value="HTH-TYPE TRANSCRIPTIONAL REGULATOR"/>
    <property type="match status" value="1"/>
</dbReference>
<dbReference type="GO" id="GO:0003700">
    <property type="term" value="F:DNA-binding transcription factor activity"/>
    <property type="evidence" value="ECO:0007669"/>
    <property type="project" value="InterPro"/>
</dbReference>
<feature type="domain" description="HTH lysR-type" evidence="5">
    <location>
        <begin position="10"/>
        <end position="67"/>
    </location>
</feature>
<evidence type="ECO:0000259" key="5">
    <source>
        <dbReference type="PROSITE" id="PS50931"/>
    </source>
</evidence>
<dbReference type="SUPFAM" id="SSF46785">
    <property type="entry name" value="Winged helix' DNA-binding domain"/>
    <property type="match status" value="1"/>
</dbReference>
<accession>B5XW05</accession>
<keyword evidence="2" id="KW-0805">Transcription regulation</keyword>
<dbReference type="EMBL" id="CP000964">
    <property type="protein sequence ID" value="ACI10776.1"/>
    <property type="molecule type" value="Genomic_DNA"/>
</dbReference>